<evidence type="ECO:0000313" key="2">
    <source>
        <dbReference type="EMBL" id="GAA2009766.1"/>
    </source>
</evidence>
<comment type="caution">
    <text evidence="2">The sequence shown here is derived from an EMBL/GenBank/DDBJ whole genome shotgun (WGS) entry which is preliminary data.</text>
</comment>
<dbReference type="Proteomes" id="UP001500755">
    <property type="component" value="Unassembled WGS sequence"/>
</dbReference>
<evidence type="ECO:0000313" key="3">
    <source>
        <dbReference type="Proteomes" id="UP001500755"/>
    </source>
</evidence>
<name>A0ABN2TJA3_9MICO</name>
<feature type="compositionally biased region" description="Basic and acidic residues" evidence="1">
    <location>
        <begin position="8"/>
        <end position="26"/>
    </location>
</feature>
<reference evidence="2 3" key="1">
    <citation type="journal article" date="2019" name="Int. J. Syst. Evol. Microbiol.">
        <title>The Global Catalogue of Microorganisms (GCM) 10K type strain sequencing project: providing services to taxonomists for standard genome sequencing and annotation.</title>
        <authorList>
            <consortium name="The Broad Institute Genomics Platform"/>
            <consortium name="The Broad Institute Genome Sequencing Center for Infectious Disease"/>
            <person name="Wu L."/>
            <person name="Ma J."/>
        </authorList>
    </citation>
    <scope>NUCLEOTIDE SEQUENCE [LARGE SCALE GENOMIC DNA]</scope>
    <source>
        <strain evidence="2 3">JCM 14546</strain>
    </source>
</reference>
<feature type="region of interest" description="Disordered" evidence="1">
    <location>
        <begin position="1"/>
        <end position="26"/>
    </location>
</feature>
<evidence type="ECO:0000256" key="1">
    <source>
        <dbReference type="SAM" id="MobiDB-lite"/>
    </source>
</evidence>
<gene>
    <name evidence="2" type="ORF">GCM10009755_20860</name>
</gene>
<keyword evidence="3" id="KW-1185">Reference proteome</keyword>
<dbReference type="EMBL" id="BAAANO010000018">
    <property type="protein sequence ID" value="GAA2009766.1"/>
    <property type="molecule type" value="Genomic_DNA"/>
</dbReference>
<proteinExistence type="predicted"/>
<sequence length="134" mass="15237">METAELEIATKDRPIRIDETEGATDRDRKSTLLDHVRDRHELLFQPRNQLRTIPAADIQLFLPWSEQPTLAPFLRTALVEFCVYDPDRPRHDDDVIDVRSTARNTAIMKDRSLGADLAIQIRAELGLTTSSSSP</sequence>
<protein>
    <submittedName>
        <fullName evidence="2">Uncharacterized protein</fullName>
    </submittedName>
</protein>
<accession>A0ABN2TJA3</accession>
<organism evidence="2 3">
    <name type="scientific">Brevibacterium samyangense</name>
    <dbReference type="NCBI Taxonomy" id="366888"/>
    <lineage>
        <taxon>Bacteria</taxon>
        <taxon>Bacillati</taxon>
        <taxon>Actinomycetota</taxon>
        <taxon>Actinomycetes</taxon>
        <taxon>Micrococcales</taxon>
        <taxon>Brevibacteriaceae</taxon>
        <taxon>Brevibacterium</taxon>
    </lineage>
</organism>